<comment type="catalytic activity">
    <reaction evidence="1">
        <text>[protein]-peptidylproline (omega=180) = [protein]-peptidylproline (omega=0)</text>
        <dbReference type="Rhea" id="RHEA:16237"/>
        <dbReference type="Rhea" id="RHEA-COMP:10747"/>
        <dbReference type="Rhea" id="RHEA-COMP:10748"/>
        <dbReference type="ChEBI" id="CHEBI:83833"/>
        <dbReference type="ChEBI" id="CHEBI:83834"/>
        <dbReference type="EC" id="5.2.1.8"/>
    </reaction>
</comment>
<protein>
    <recommendedName>
        <fullName evidence="1">peptidylprolyl isomerase</fullName>
        <ecNumber evidence="1">5.2.1.8</ecNumber>
    </recommendedName>
</protein>
<evidence type="ECO:0000313" key="4">
    <source>
        <dbReference type="Proteomes" id="UP000287651"/>
    </source>
</evidence>
<dbReference type="PANTHER" id="PTHR47833:SF1">
    <property type="entry name" value="PHOTOSYNTHETIC NDH SUBUNIT OF LUMENAL LOCATION 4, CHLOROPLASTIC"/>
    <property type="match status" value="1"/>
</dbReference>
<dbReference type="EC" id="5.2.1.8" evidence="1"/>
<dbReference type="EMBL" id="AMZH03016979">
    <property type="protein sequence ID" value="RRT43672.1"/>
    <property type="molecule type" value="Genomic_DNA"/>
</dbReference>
<dbReference type="PANTHER" id="PTHR47833">
    <property type="entry name" value="PHOTOSYNTHETIC NDH SUBUNIT OF LUMENAL LOCATION 4, CHLOROPLASTIC"/>
    <property type="match status" value="1"/>
</dbReference>
<keyword evidence="1" id="KW-0697">Rotamase</keyword>
<dbReference type="GO" id="GO:0003755">
    <property type="term" value="F:peptidyl-prolyl cis-trans isomerase activity"/>
    <property type="evidence" value="ECO:0007669"/>
    <property type="project" value="UniProtKB-KW"/>
</dbReference>
<name>A0A426XW27_ENSVE</name>
<dbReference type="AlphaFoldDB" id="A0A426XW27"/>
<dbReference type="PROSITE" id="PS50059">
    <property type="entry name" value="FKBP_PPIASE"/>
    <property type="match status" value="1"/>
</dbReference>
<dbReference type="InterPro" id="IPR001179">
    <property type="entry name" value="PPIase_FKBP_dom"/>
</dbReference>
<dbReference type="Pfam" id="PF00254">
    <property type="entry name" value="FKBP_C"/>
    <property type="match status" value="1"/>
</dbReference>
<gene>
    <name evidence="3" type="ORF">B296_00042850</name>
</gene>
<proteinExistence type="predicted"/>
<dbReference type="Proteomes" id="UP000287651">
    <property type="component" value="Unassembled WGS sequence"/>
</dbReference>
<dbReference type="SUPFAM" id="SSF54534">
    <property type="entry name" value="FKBP-like"/>
    <property type="match status" value="1"/>
</dbReference>
<dbReference type="Gene3D" id="3.10.50.40">
    <property type="match status" value="1"/>
</dbReference>
<feature type="domain" description="PPIase FKBP-type" evidence="2">
    <location>
        <begin position="119"/>
        <end position="222"/>
    </location>
</feature>
<accession>A0A426XW27</accession>
<comment type="caution">
    <text evidence="3">The sequence shown here is derived from an EMBL/GenBank/DDBJ whole genome shotgun (WGS) entry which is preliminary data.</text>
</comment>
<keyword evidence="1" id="KW-0413">Isomerase</keyword>
<organism evidence="3 4">
    <name type="scientific">Ensete ventricosum</name>
    <name type="common">Abyssinian banana</name>
    <name type="synonym">Musa ensete</name>
    <dbReference type="NCBI Taxonomy" id="4639"/>
    <lineage>
        <taxon>Eukaryota</taxon>
        <taxon>Viridiplantae</taxon>
        <taxon>Streptophyta</taxon>
        <taxon>Embryophyta</taxon>
        <taxon>Tracheophyta</taxon>
        <taxon>Spermatophyta</taxon>
        <taxon>Magnoliopsida</taxon>
        <taxon>Liliopsida</taxon>
        <taxon>Zingiberales</taxon>
        <taxon>Musaceae</taxon>
        <taxon>Ensete</taxon>
    </lineage>
</organism>
<evidence type="ECO:0000313" key="3">
    <source>
        <dbReference type="EMBL" id="RRT43672.1"/>
    </source>
</evidence>
<evidence type="ECO:0000259" key="2">
    <source>
        <dbReference type="PROSITE" id="PS50059"/>
    </source>
</evidence>
<dbReference type="GO" id="GO:0009507">
    <property type="term" value="C:chloroplast"/>
    <property type="evidence" value="ECO:0007669"/>
    <property type="project" value="InterPro"/>
</dbReference>
<evidence type="ECO:0000256" key="1">
    <source>
        <dbReference type="PROSITE-ProRule" id="PRU00277"/>
    </source>
</evidence>
<reference evidence="3 4" key="1">
    <citation type="journal article" date="2014" name="Agronomy (Basel)">
        <title>A Draft Genome Sequence for Ensete ventricosum, the Drought-Tolerant Tree Against Hunger.</title>
        <authorList>
            <person name="Harrison J."/>
            <person name="Moore K.A."/>
            <person name="Paszkiewicz K."/>
            <person name="Jones T."/>
            <person name="Grant M."/>
            <person name="Ambacheew D."/>
            <person name="Muzemil S."/>
            <person name="Studholme D.J."/>
        </authorList>
    </citation>
    <scope>NUCLEOTIDE SEQUENCE [LARGE SCALE GENOMIC DNA]</scope>
</reference>
<sequence>MAISALSVAVSNPRLLPSLPKSHKAVPFLARSACPLHLSLPAPSALPVGDPAEEAATASTSSSSSSLAPVLSTSRRLFGVGMGILAASSFAADASATRTEYYATVGEPLCDMNFARSGLGYCDVHYTARFADGTVFDSSYKRGRPLTMRIGVGKVLPGLDQGIIGGGGVPPMLVGMSSAKQAHVVHFLTLPGGKRKLLIPPLLAYGPEPAGCFQGKLPHFQS</sequence>
<dbReference type="InterPro" id="IPR044183">
    <property type="entry name" value="PNSL4/FKBP13-like"/>
</dbReference>
<dbReference type="InterPro" id="IPR046357">
    <property type="entry name" value="PPIase_dom_sf"/>
</dbReference>